<name>A0ABS1DB64_9PROT</name>
<feature type="coiled-coil region" evidence="1">
    <location>
        <begin position="155"/>
        <end position="182"/>
    </location>
</feature>
<dbReference type="RefSeq" id="WP_207168735.1">
    <property type="nucleotide sequence ID" value="NZ_NRRL01000005.1"/>
</dbReference>
<sequence>MHPMRSRLLPLALGVVLAGCGPLLPEPDPGAAQAASAGGADSRAGRAVDAAGDTVRFDYRFRDAAGQTHSVSFALPADAYAEARQGLKPLQSDAVTGRLDRSVQRYAEASSETWADGMRARMEALKGTLPATIQLVYEFEGRQLSWSLQGRGVTQRELEREAQRLARQIRRASARLKQQQRREVRTYAQNVRADLLDDLNYVRDGELGGLIRPDYAALARGQADLLRPMARAIAEAAGTGDTRRQVALALALMQQIPYDPLRIRGAIDGTGFAVPAELLHVNRGDCDSKATALAALMRTLAPDTAAAIVLLPGHAVLAADLEPQPGDRTLEFDGERFVLMEPAGPAPIPLGQIGDTSRQLLSEQGVDSLVWITGGPQGA</sequence>
<dbReference type="PROSITE" id="PS51257">
    <property type="entry name" value="PROKAR_LIPOPROTEIN"/>
    <property type="match status" value="1"/>
</dbReference>
<gene>
    <name evidence="2" type="ORF">CKO28_04000</name>
</gene>
<evidence type="ECO:0000313" key="3">
    <source>
        <dbReference type="Proteomes" id="UP001296873"/>
    </source>
</evidence>
<evidence type="ECO:0008006" key="4">
    <source>
        <dbReference type="Google" id="ProtNLM"/>
    </source>
</evidence>
<evidence type="ECO:0000256" key="1">
    <source>
        <dbReference type="SAM" id="Coils"/>
    </source>
</evidence>
<keyword evidence="1" id="KW-0175">Coiled coil</keyword>
<proteinExistence type="predicted"/>
<dbReference type="Proteomes" id="UP001296873">
    <property type="component" value="Unassembled WGS sequence"/>
</dbReference>
<evidence type="ECO:0000313" key="2">
    <source>
        <dbReference type="EMBL" id="MBK1667204.1"/>
    </source>
</evidence>
<dbReference type="EMBL" id="NRRL01000005">
    <property type="protein sequence ID" value="MBK1667204.1"/>
    <property type="molecule type" value="Genomic_DNA"/>
</dbReference>
<protein>
    <recommendedName>
        <fullName evidence="4">Lipoprotein</fullName>
    </recommendedName>
</protein>
<organism evidence="2 3">
    <name type="scientific">Rhodovibrio sodomensis</name>
    <dbReference type="NCBI Taxonomy" id="1088"/>
    <lineage>
        <taxon>Bacteria</taxon>
        <taxon>Pseudomonadati</taxon>
        <taxon>Pseudomonadota</taxon>
        <taxon>Alphaproteobacteria</taxon>
        <taxon>Rhodospirillales</taxon>
        <taxon>Rhodovibrionaceae</taxon>
        <taxon>Rhodovibrio</taxon>
    </lineage>
</organism>
<comment type="caution">
    <text evidence="2">The sequence shown here is derived from an EMBL/GenBank/DDBJ whole genome shotgun (WGS) entry which is preliminary data.</text>
</comment>
<keyword evidence="3" id="KW-1185">Reference proteome</keyword>
<reference evidence="2 3" key="1">
    <citation type="journal article" date="2020" name="Microorganisms">
        <title>Osmotic Adaptation and Compatible Solute Biosynthesis of Phototrophic Bacteria as Revealed from Genome Analyses.</title>
        <authorList>
            <person name="Imhoff J.F."/>
            <person name="Rahn T."/>
            <person name="Kunzel S."/>
            <person name="Keller A."/>
            <person name="Neulinger S.C."/>
        </authorList>
    </citation>
    <scope>NUCLEOTIDE SEQUENCE [LARGE SCALE GENOMIC DNA]</scope>
    <source>
        <strain evidence="2 3">DSM 9895</strain>
    </source>
</reference>
<accession>A0ABS1DB64</accession>